<accession>A0A2X1C687</accession>
<name>A0A2X1C687_BREDI</name>
<sequence length="120" mass="13231">MEYRAAGLPVQVIAETREWRKICDPEGSVAWIHRTVASGRRSVFNRSNEAVPIRSGRSETASVRALLSPNALIPLDECEDGWCRVRARKLRGWVAERAVFGTQERALCNAARPAGAGRAS</sequence>
<dbReference type="AlphaFoldDB" id="A0A2X1C687"/>
<reference evidence="1 2" key="1">
    <citation type="submission" date="2018-06" db="EMBL/GenBank/DDBJ databases">
        <authorList>
            <consortium name="Pathogen Informatics"/>
            <person name="Doyle S."/>
        </authorList>
    </citation>
    <scope>NUCLEOTIDE SEQUENCE [LARGE SCALE GENOMIC DNA]</scope>
    <source>
        <strain evidence="1 2">NCTC11165</strain>
    </source>
</reference>
<protein>
    <submittedName>
        <fullName evidence="1">Uncharacterized protein conserved in bacteria</fullName>
    </submittedName>
</protein>
<dbReference type="EMBL" id="UAQM01000001">
    <property type="protein sequence ID" value="SPU42186.1"/>
    <property type="molecule type" value="Genomic_DNA"/>
</dbReference>
<evidence type="ECO:0000313" key="2">
    <source>
        <dbReference type="Proteomes" id="UP000250358"/>
    </source>
</evidence>
<dbReference type="Proteomes" id="UP000250358">
    <property type="component" value="Unassembled WGS sequence"/>
</dbReference>
<dbReference type="InterPro" id="IPR010466">
    <property type="entry name" value="DUF1058"/>
</dbReference>
<organism evidence="1 2">
    <name type="scientific">Brevundimonas diminuta</name>
    <name type="common">Pseudomonas diminuta</name>
    <dbReference type="NCBI Taxonomy" id="293"/>
    <lineage>
        <taxon>Bacteria</taxon>
        <taxon>Pseudomonadati</taxon>
        <taxon>Pseudomonadota</taxon>
        <taxon>Alphaproteobacteria</taxon>
        <taxon>Caulobacterales</taxon>
        <taxon>Caulobacteraceae</taxon>
        <taxon>Brevundimonas</taxon>
    </lineage>
</organism>
<dbReference type="RefSeq" id="WP_252865400.1">
    <property type="nucleotide sequence ID" value="NZ_UAQM01000001.1"/>
</dbReference>
<evidence type="ECO:0000313" key="1">
    <source>
        <dbReference type="EMBL" id="SPU42186.1"/>
    </source>
</evidence>
<dbReference type="Pfam" id="PF06347">
    <property type="entry name" value="SH3_4"/>
    <property type="match status" value="2"/>
</dbReference>
<proteinExistence type="predicted"/>
<dbReference type="Gene3D" id="2.30.30.40">
    <property type="entry name" value="SH3 Domains"/>
    <property type="match status" value="1"/>
</dbReference>
<gene>
    <name evidence="1" type="ORF">NCTC11165_00327</name>
</gene>